<feature type="region of interest" description="Disordered" evidence="1">
    <location>
        <begin position="1"/>
        <end position="23"/>
    </location>
</feature>
<dbReference type="AlphaFoldDB" id="A0A9P5H5C4"/>
<dbReference type="Proteomes" id="UP000722485">
    <property type="component" value="Unassembled WGS sequence"/>
</dbReference>
<feature type="compositionally biased region" description="Polar residues" evidence="1">
    <location>
        <begin position="68"/>
        <end position="77"/>
    </location>
</feature>
<proteinExistence type="predicted"/>
<feature type="region of interest" description="Disordered" evidence="1">
    <location>
        <begin position="61"/>
        <end position="111"/>
    </location>
</feature>
<feature type="compositionally biased region" description="Low complexity" evidence="1">
    <location>
        <begin position="7"/>
        <end position="23"/>
    </location>
</feature>
<reference evidence="2" key="1">
    <citation type="submission" date="2020-03" db="EMBL/GenBank/DDBJ databases">
        <title>Draft Genome Sequence of Cylindrodendrum hubeiense.</title>
        <authorList>
            <person name="Buettner E."/>
            <person name="Kellner H."/>
        </authorList>
    </citation>
    <scope>NUCLEOTIDE SEQUENCE</scope>
    <source>
        <strain evidence="2">IHI 201604</strain>
    </source>
</reference>
<keyword evidence="3" id="KW-1185">Reference proteome</keyword>
<evidence type="ECO:0000313" key="3">
    <source>
        <dbReference type="Proteomes" id="UP000722485"/>
    </source>
</evidence>
<dbReference type="EMBL" id="JAANBB010000262">
    <property type="protein sequence ID" value="KAF7545269.1"/>
    <property type="molecule type" value="Genomic_DNA"/>
</dbReference>
<organism evidence="2 3">
    <name type="scientific">Cylindrodendrum hubeiense</name>
    <dbReference type="NCBI Taxonomy" id="595255"/>
    <lineage>
        <taxon>Eukaryota</taxon>
        <taxon>Fungi</taxon>
        <taxon>Dikarya</taxon>
        <taxon>Ascomycota</taxon>
        <taxon>Pezizomycotina</taxon>
        <taxon>Sordariomycetes</taxon>
        <taxon>Hypocreomycetidae</taxon>
        <taxon>Hypocreales</taxon>
        <taxon>Nectriaceae</taxon>
        <taxon>Cylindrodendrum</taxon>
    </lineage>
</organism>
<sequence length="167" mass="17012">MVGGPGPRLRSGASPPSPSLSGLHNGCVSNVYVGGGGVDEQPAGGEPRVWVLAQATRRWSERARGNPAASSTRTATTWLMADGDGDGDCTPHSPTELGLGPGARSSRRETGGWRCSLAGGNRSPGPETTADLAVGLGALLVIQAGSKQGPWPCSEILQDARVGRLDC</sequence>
<accession>A0A9P5H5C4</accession>
<name>A0A9P5H5C4_9HYPO</name>
<evidence type="ECO:0000313" key="2">
    <source>
        <dbReference type="EMBL" id="KAF7545269.1"/>
    </source>
</evidence>
<evidence type="ECO:0000256" key="1">
    <source>
        <dbReference type="SAM" id="MobiDB-lite"/>
    </source>
</evidence>
<gene>
    <name evidence="2" type="ORF">G7Z17_g9299</name>
</gene>
<comment type="caution">
    <text evidence="2">The sequence shown here is derived from an EMBL/GenBank/DDBJ whole genome shotgun (WGS) entry which is preliminary data.</text>
</comment>
<protein>
    <submittedName>
        <fullName evidence="2">Uncharacterized protein</fullName>
    </submittedName>
</protein>